<protein>
    <submittedName>
        <fullName evidence="1">Uncharacterized protein</fullName>
    </submittedName>
</protein>
<name>A0A6A5XDE1_9PLEO</name>
<organism evidence="1 2">
    <name type="scientific">Aaosphaeria arxii CBS 175.79</name>
    <dbReference type="NCBI Taxonomy" id="1450172"/>
    <lineage>
        <taxon>Eukaryota</taxon>
        <taxon>Fungi</taxon>
        <taxon>Dikarya</taxon>
        <taxon>Ascomycota</taxon>
        <taxon>Pezizomycotina</taxon>
        <taxon>Dothideomycetes</taxon>
        <taxon>Pleosporomycetidae</taxon>
        <taxon>Pleosporales</taxon>
        <taxon>Pleosporales incertae sedis</taxon>
        <taxon>Aaosphaeria</taxon>
    </lineage>
</organism>
<dbReference type="OrthoDB" id="3709982at2759"/>
<reference evidence="1" key="1">
    <citation type="journal article" date="2020" name="Stud. Mycol.">
        <title>101 Dothideomycetes genomes: a test case for predicting lifestyles and emergence of pathogens.</title>
        <authorList>
            <person name="Haridas S."/>
            <person name="Albert R."/>
            <person name="Binder M."/>
            <person name="Bloem J."/>
            <person name="Labutti K."/>
            <person name="Salamov A."/>
            <person name="Andreopoulos B."/>
            <person name="Baker S."/>
            <person name="Barry K."/>
            <person name="Bills G."/>
            <person name="Bluhm B."/>
            <person name="Cannon C."/>
            <person name="Castanera R."/>
            <person name="Culley D."/>
            <person name="Daum C."/>
            <person name="Ezra D."/>
            <person name="Gonzalez J."/>
            <person name="Henrissat B."/>
            <person name="Kuo A."/>
            <person name="Liang C."/>
            <person name="Lipzen A."/>
            <person name="Lutzoni F."/>
            <person name="Magnuson J."/>
            <person name="Mondo S."/>
            <person name="Nolan M."/>
            <person name="Ohm R."/>
            <person name="Pangilinan J."/>
            <person name="Park H.-J."/>
            <person name="Ramirez L."/>
            <person name="Alfaro M."/>
            <person name="Sun H."/>
            <person name="Tritt A."/>
            <person name="Yoshinaga Y."/>
            <person name="Zwiers L.-H."/>
            <person name="Turgeon B."/>
            <person name="Goodwin S."/>
            <person name="Spatafora J."/>
            <person name="Crous P."/>
            <person name="Grigoriev I."/>
        </authorList>
    </citation>
    <scope>NUCLEOTIDE SEQUENCE</scope>
    <source>
        <strain evidence="1">CBS 175.79</strain>
    </source>
</reference>
<dbReference type="RefSeq" id="XP_033379165.1">
    <property type="nucleotide sequence ID" value="XM_033525394.1"/>
</dbReference>
<gene>
    <name evidence="1" type="ORF">BU24DRAFT_398841</name>
</gene>
<keyword evidence="2" id="KW-1185">Reference proteome</keyword>
<evidence type="ECO:0000313" key="2">
    <source>
        <dbReference type="Proteomes" id="UP000799778"/>
    </source>
</evidence>
<dbReference type="Proteomes" id="UP000799778">
    <property type="component" value="Unassembled WGS sequence"/>
</dbReference>
<accession>A0A6A5XDE1</accession>
<proteinExistence type="predicted"/>
<dbReference type="GeneID" id="54282791"/>
<dbReference type="EMBL" id="ML978075">
    <property type="protein sequence ID" value="KAF2010826.1"/>
    <property type="molecule type" value="Genomic_DNA"/>
</dbReference>
<sequence>MSQITPQRIILSCREQYYNDWETLLDAFFELQNLKNLNDYMINICRFDSAPYVFYIVVDVYCHTVPVVELPRLKLRVFKVANPGKYRFIDLGESASNQARERSLQLEWGERMGPWNNLPSKA</sequence>
<dbReference type="AlphaFoldDB" id="A0A6A5XDE1"/>
<evidence type="ECO:0000313" key="1">
    <source>
        <dbReference type="EMBL" id="KAF2010826.1"/>
    </source>
</evidence>